<gene>
    <name evidence="1" type="ORF">DS843_28135</name>
</gene>
<evidence type="ECO:0000313" key="1">
    <source>
        <dbReference type="EMBL" id="KAA0676225.1"/>
    </source>
</evidence>
<name>A0A9W7KPV0_9PROT</name>
<protein>
    <submittedName>
        <fullName evidence="1">Uncharacterized protein</fullName>
    </submittedName>
</protein>
<dbReference type="SUPFAM" id="SSF53448">
    <property type="entry name" value="Nucleotide-diphospho-sugar transferases"/>
    <property type="match status" value="1"/>
</dbReference>
<proteinExistence type="predicted"/>
<dbReference type="Gene3D" id="3.90.550.10">
    <property type="entry name" value="Spore Coat Polysaccharide Biosynthesis Protein SpsA, Chain A"/>
    <property type="match status" value="1"/>
</dbReference>
<keyword evidence="2" id="KW-1185">Reference proteome</keyword>
<comment type="caution">
    <text evidence="1">The sequence shown here is derived from an EMBL/GenBank/DDBJ whole genome shotgun (WGS) entry which is preliminary data.</text>
</comment>
<dbReference type="Proteomes" id="UP000480854">
    <property type="component" value="Unassembled WGS sequence"/>
</dbReference>
<evidence type="ECO:0000313" key="2">
    <source>
        <dbReference type="Proteomes" id="UP000480854"/>
    </source>
</evidence>
<reference evidence="1 2" key="1">
    <citation type="submission" date="2018-07" db="EMBL/GenBank/DDBJ databases">
        <title>Genome sequence of Azospirillum sp. ATCC 49961.</title>
        <authorList>
            <person name="Sant'Anna F.H."/>
            <person name="Baldani J.I."/>
            <person name="Zilli J.E."/>
            <person name="Reis V.M."/>
            <person name="Hartmann A."/>
            <person name="Cruz L."/>
            <person name="de Souza E.M."/>
            <person name="de Oliveira Pedrosa F."/>
            <person name="Passaglia L.M.P."/>
        </authorList>
    </citation>
    <scope>NUCLEOTIDE SEQUENCE [LARGE SCALE GENOMIC DNA]</scope>
    <source>
        <strain evidence="1 2">ATCC 49961</strain>
    </source>
</reference>
<organism evidence="1 2">
    <name type="scientific">Roseomonas genomospecies 6</name>
    <dbReference type="NCBI Taxonomy" id="214106"/>
    <lineage>
        <taxon>Bacteria</taxon>
        <taxon>Pseudomonadati</taxon>
        <taxon>Pseudomonadota</taxon>
        <taxon>Alphaproteobacteria</taxon>
        <taxon>Acetobacterales</taxon>
        <taxon>Roseomonadaceae</taxon>
        <taxon>Roseomonas</taxon>
    </lineage>
</organism>
<dbReference type="InterPro" id="IPR029044">
    <property type="entry name" value="Nucleotide-diphossugar_trans"/>
</dbReference>
<dbReference type="AlphaFoldDB" id="A0A9W7KPV0"/>
<dbReference type="EMBL" id="QOKW01000039">
    <property type="protein sequence ID" value="KAA0676225.1"/>
    <property type="molecule type" value="Genomic_DNA"/>
</dbReference>
<accession>A0A9W7KPV0</accession>
<sequence>MLSVVLYGRNDSHGYNLHKRAAISFNCMAEVLDDPDDELIFVDYNTPNDLPTFPEAIADTLTERCRRLLRILRIRPDVHEAFRGRTHLVALESVSRNTAIRRANPANRWILSTNTDMVFVPRDGMPSLSGMVAALPDGFYGLPRFDVPQALWESVDRSAPKAIIERFRLWGRRFHLNEVVHGNSLIRFDGPGDFQLMTRDDIAAIHGFHEGMVRGWHVDSNLCKRMTLLRGEIRSAENWMLGYHCDHSRQATLANQSAKIENDPDLYVFNVETPYIPEQADSWGLPDTPVEEIRLTGAHVARCAAALEQALVPMTSDRYEADYLPERYNDLAYPPEHALPYIADHLTTLPLDADLGYFGGCVRTFTLFRRCCAALGFTGRILIDESMKSWLMPDPDHDGPVAMAPADDIVEKAAALFFEFGLDDIPPFDERAVSPLLDGIRSLEERRRIVGQQRLLSVGEAGLSRLGAVHAAFRGIVRRMRRPDCLPQARTKKFFAINAVNNIFEYSFAENINLTWPPFTTRLRHGYLRPEWRSVTTHPDWVDLQAFLAGELKRGRPVEFWEVQMLLDDARHVCGRDRPEAVEPWRFSEPLAALLRWPLLPERAGLSPERIAVAVSWVERHRLAARLRPRVTVPRREASPAAAPSVSKLCGTEDWEDPDWFSLVGDYASGNTILRHSVSTNSHFKRSRGVWERVQALWAMESLGVLHFAATAAVVTPAVDGLYAYLSLFARHVDVIPAGGARADEGWLGKPRFFARDKIGFHDGPGAATLTERMWDAVFFTQSSLFRDGPAGTAGTLAALDRHVRIGGGAAASVEVVLNGGRHRPWLSPDEVDAIRDLLERHTGWRCAGAFDWSISDNTLDRTARNGTAETRRPHLVVDSGGVLHTVGVLALRKEAETADSGWERLANALTGL</sequence>